<keyword evidence="2" id="KW-1185">Reference proteome</keyword>
<dbReference type="Proteomes" id="UP001180020">
    <property type="component" value="Unassembled WGS sequence"/>
</dbReference>
<evidence type="ECO:0000313" key="2">
    <source>
        <dbReference type="Proteomes" id="UP001180020"/>
    </source>
</evidence>
<dbReference type="EMBL" id="JAUJYO010000012">
    <property type="protein sequence ID" value="KAK1303038.1"/>
    <property type="molecule type" value="Genomic_DNA"/>
</dbReference>
<protein>
    <submittedName>
        <fullName evidence="1">Uncharacterized protein</fullName>
    </submittedName>
</protein>
<comment type="caution">
    <text evidence="1">The sequence shown here is derived from an EMBL/GenBank/DDBJ whole genome shotgun (WGS) entry which is preliminary data.</text>
</comment>
<proteinExistence type="predicted"/>
<organism evidence="1 2">
    <name type="scientific">Acorus calamus</name>
    <name type="common">Sweet flag</name>
    <dbReference type="NCBI Taxonomy" id="4465"/>
    <lineage>
        <taxon>Eukaryota</taxon>
        <taxon>Viridiplantae</taxon>
        <taxon>Streptophyta</taxon>
        <taxon>Embryophyta</taxon>
        <taxon>Tracheophyta</taxon>
        <taxon>Spermatophyta</taxon>
        <taxon>Magnoliopsida</taxon>
        <taxon>Liliopsida</taxon>
        <taxon>Acoraceae</taxon>
        <taxon>Acorus</taxon>
    </lineage>
</organism>
<reference evidence="1" key="1">
    <citation type="journal article" date="2023" name="Nat. Commun.">
        <title>Diploid and tetraploid genomes of Acorus and the evolution of monocots.</title>
        <authorList>
            <person name="Ma L."/>
            <person name="Liu K.W."/>
            <person name="Li Z."/>
            <person name="Hsiao Y.Y."/>
            <person name="Qi Y."/>
            <person name="Fu T."/>
            <person name="Tang G.D."/>
            <person name="Zhang D."/>
            <person name="Sun W.H."/>
            <person name="Liu D.K."/>
            <person name="Li Y."/>
            <person name="Chen G.Z."/>
            <person name="Liu X.D."/>
            <person name="Liao X.Y."/>
            <person name="Jiang Y.T."/>
            <person name="Yu X."/>
            <person name="Hao Y."/>
            <person name="Huang J."/>
            <person name="Zhao X.W."/>
            <person name="Ke S."/>
            <person name="Chen Y.Y."/>
            <person name="Wu W.L."/>
            <person name="Hsu J.L."/>
            <person name="Lin Y.F."/>
            <person name="Huang M.D."/>
            <person name="Li C.Y."/>
            <person name="Huang L."/>
            <person name="Wang Z.W."/>
            <person name="Zhao X."/>
            <person name="Zhong W.Y."/>
            <person name="Peng D.H."/>
            <person name="Ahmad S."/>
            <person name="Lan S."/>
            <person name="Zhang J.S."/>
            <person name="Tsai W.C."/>
            <person name="Van de Peer Y."/>
            <person name="Liu Z.J."/>
        </authorList>
    </citation>
    <scope>NUCLEOTIDE SEQUENCE</scope>
    <source>
        <strain evidence="1">CP</strain>
    </source>
</reference>
<sequence length="55" mass="6271">MINRSKYGLDSDFLELKMGAFSMSPCYLGLCLIKKLVPSHHVCLLPRSRWSASRL</sequence>
<reference evidence="1" key="2">
    <citation type="submission" date="2023-06" db="EMBL/GenBank/DDBJ databases">
        <authorList>
            <person name="Ma L."/>
            <person name="Liu K.-W."/>
            <person name="Li Z."/>
            <person name="Hsiao Y.-Y."/>
            <person name="Qi Y."/>
            <person name="Fu T."/>
            <person name="Tang G."/>
            <person name="Zhang D."/>
            <person name="Sun W.-H."/>
            <person name="Liu D.-K."/>
            <person name="Li Y."/>
            <person name="Chen G.-Z."/>
            <person name="Liu X.-D."/>
            <person name="Liao X.-Y."/>
            <person name="Jiang Y.-T."/>
            <person name="Yu X."/>
            <person name="Hao Y."/>
            <person name="Huang J."/>
            <person name="Zhao X.-W."/>
            <person name="Ke S."/>
            <person name="Chen Y.-Y."/>
            <person name="Wu W.-L."/>
            <person name="Hsu J.-L."/>
            <person name="Lin Y.-F."/>
            <person name="Huang M.-D."/>
            <person name="Li C.-Y."/>
            <person name="Huang L."/>
            <person name="Wang Z.-W."/>
            <person name="Zhao X."/>
            <person name="Zhong W.-Y."/>
            <person name="Peng D.-H."/>
            <person name="Ahmad S."/>
            <person name="Lan S."/>
            <person name="Zhang J.-S."/>
            <person name="Tsai W.-C."/>
            <person name="Van De Peer Y."/>
            <person name="Liu Z.-J."/>
        </authorList>
    </citation>
    <scope>NUCLEOTIDE SEQUENCE</scope>
    <source>
        <strain evidence="1">CP</strain>
        <tissue evidence="1">Leaves</tissue>
    </source>
</reference>
<dbReference type="AlphaFoldDB" id="A0AAV9DRX4"/>
<evidence type="ECO:0000313" key="1">
    <source>
        <dbReference type="EMBL" id="KAK1303038.1"/>
    </source>
</evidence>
<name>A0AAV9DRX4_ACOCL</name>
<gene>
    <name evidence="1" type="ORF">QJS10_CPB12g00692</name>
</gene>
<accession>A0AAV9DRX4</accession>